<feature type="transmembrane region" description="Helical" evidence="1">
    <location>
        <begin position="18"/>
        <end position="42"/>
    </location>
</feature>
<gene>
    <name evidence="2" type="ORF">TPC1_31791</name>
</gene>
<feature type="transmembrane region" description="Helical" evidence="1">
    <location>
        <begin position="190"/>
        <end position="210"/>
    </location>
</feature>
<evidence type="ECO:0000313" key="2">
    <source>
        <dbReference type="EMBL" id="JAP88714.1"/>
    </source>
</evidence>
<feature type="non-terminal residue" evidence="2">
    <location>
        <position position="314"/>
    </location>
</feature>
<keyword evidence="1" id="KW-0812">Transmembrane</keyword>
<feature type="transmembrane region" description="Helical" evidence="1">
    <location>
        <begin position="93"/>
        <end position="111"/>
    </location>
</feature>
<reference evidence="2" key="1">
    <citation type="submission" date="2015-07" db="EMBL/GenBank/DDBJ databases">
        <title>Adaptation to a free-living lifestyle via gene acquisitions in the diplomonad Trepomonas sp. PC1.</title>
        <authorList>
            <person name="Xu F."/>
            <person name="Jerlstrom-Hultqvist J."/>
            <person name="Kolisko M."/>
            <person name="Simpson A.G.B."/>
            <person name="Roger A.J."/>
            <person name="Svard S.G."/>
            <person name="Andersson J.O."/>
        </authorList>
    </citation>
    <scope>NUCLEOTIDE SEQUENCE</scope>
    <source>
        <strain evidence="2">PC1</strain>
    </source>
</reference>
<accession>A0A146JYX4</accession>
<organism evidence="2">
    <name type="scientific">Trepomonas sp. PC1</name>
    <dbReference type="NCBI Taxonomy" id="1076344"/>
    <lineage>
        <taxon>Eukaryota</taxon>
        <taxon>Metamonada</taxon>
        <taxon>Diplomonadida</taxon>
        <taxon>Hexamitidae</taxon>
        <taxon>Hexamitinae</taxon>
        <taxon>Trepomonas</taxon>
    </lineage>
</organism>
<feature type="transmembrane region" description="Helical" evidence="1">
    <location>
        <begin position="152"/>
        <end position="170"/>
    </location>
</feature>
<keyword evidence="1" id="KW-1133">Transmembrane helix</keyword>
<feature type="transmembrane region" description="Helical" evidence="1">
    <location>
        <begin position="279"/>
        <end position="300"/>
    </location>
</feature>
<feature type="transmembrane region" description="Helical" evidence="1">
    <location>
        <begin position="231"/>
        <end position="259"/>
    </location>
</feature>
<keyword evidence="1" id="KW-0472">Membrane</keyword>
<dbReference type="EMBL" id="GDID01007892">
    <property type="protein sequence ID" value="JAP88714.1"/>
    <property type="molecule type" value="Transcribed_RNA"/>
</dbReference>
<evidence type="ECO:0000256" key="1">
    <source>
        <dbReference type="SAM" id="Phobius"/>
    </source>
</evidence>
<name>A0A146JYX4_9EUKA</name>
<feature type="non-terminal residue" evidence="2">
    <location>
        <position position="1"/>
    </location>
</feature>
<proteinExistence type="predicted"/>
<protein>
    <submittedName>
        <fullName evidence="2">Uncharacterized protein</fullName>
    </submittedName>
</protein>
<feature type="transmembrane region" description="Helical" evidence="1">
    <location>
        <begin position="63"/>
        <end position="81"/>
    </location>
</feature>
<sequence length="314" mass="36165">QNIVEQNPKQADFDPTVYAINISSVTIQLFSTVFCLITLIVIQKFMSQNKKLNLQSMKVLQNVTITQIIASFRIVYMYKKLKNVVWGSFEDLVLFYLLLFFEPAYLISRLLNVFEISRYTYLVTPAHSRKGFVLPFQKCTPNINFRKYMKKYIAYLSVISIILLAAWWVYDISMILENYQGNGAGTTQLDILELAIILYYIVWQSYGLFFELHTLVKFKKVITKTSQMAPTLMLVTISNFISNFVNNVANMVVLVVTAYMIAEIEIVIDQKMVKMFGNIIGITSHVLLALSSLFILIMSFKLMRVIKMNKGYGA</sequence>
<dbReference type="AlphaFoldDB" id="A0A146JYX4"/>